<dbReference type="InterPro" id="IPR032675">
    <property type="entry name" value="LRR_dom_sf"/>
</dbReference>
<dbReference type="AlphaFoldDB" id="A0A9P6F577"/>
<evidence type="ECO:0000256" key="1">
    <source>
        <dbReference type="SAM" id="MobiDB-lite"/>
    </source>
</evidence>
<dbReference type="SUPFAM" id="SSF52047">
    <property type="entry name" value="RNI-like"/>
    <property type="match status" value="1"/>
</dbReference>
<comment type="caution">
    <text evidence="2">The sequence shown here is derived from an EMBL/GenBank/DDBJ whole genome shotgun (WGS) entry which is preliminary data.</text>
</comment>
<organism evidence="2 3">
    <name type="scientific">Mortierella hygrophila</name>
    <dbReference type="NCBI Taxonomy" id="979708"/>
    <lineage>
        <taxon>Eukaryota</taxon>
        <taxon>Fungi</taxon>
        <taxon>Fungi incertae sedis</taxon>
        <taxon>Mucoromycota</taxon>
        <taxon>Mortierellomycotina</taxon>
        <taxon>Mortierellomycetes</taxon>
        <taxon>Mortierellales</taxon>
        <taxon>Mortierellaceae</taxon>
        <taxon>Mortierella</taxon>
    </lineage>
</organism>
<reference evidence="2" key="1">
    <citation type="journal article" date="2020" name="Fungal Divers.">
        <title>Resolving the Mortierellaceae phylogeny through synthesis of multi-gene phylogenetics and phylogenomics.</title>
        <authorList>
            <person name="Vandepol N."/>
            <person name="Liber J."/>
            <person name="Desiro A."/>
            <person name="Na H."/>
            <person name="Kennedy M."/>
            <person name="Barry K."/>
            <person name="Grigoriev I.V."/>
            <person name="Miller A.N."/>
            <person name="O'Donnell K."/>
            <person name="Stajich J.E."/>
            <person name="Bonito G."/>
        </authorList>
    </citation>
    <scope>NUCLEOTIDE SEQUENCE</scope>
    <source>
        <strain evidence="2">NRRL 2591</strain>
    </source>
</reference>
<gene>
    <name evidence="2" type="ORF">EC957_001038</name>
</gene>
<accession>A0A9P6F577</accession>
<keyword evidence="3" id="KW-1185">Reference proteome</keyword>
<feature type="region of interest" description="Disordered" evidence="1">
    <location>
        <begin position="192"/>
        <end position="217"/>
    </location>
</feature>
<name>A0A9P6F577_9FUNG</name>
<dbReference type="Proteomes" id="UP000723463">
    <property type="component" value="Unassembled WGS sequence"/>
</dbReference>
<proteinExistence type="predicted"/>
<dbReference type="Gene3D" id="3.80.10.10">
    <property type="entry name" value="Ribonuclease Inhibitor"/>
    <property type="match status" value="1"/>
</dbReference>
<protein>
    <recommendedName>
        <fullName evidence="4">F-box domain-containing protein</fullName>
    </recommendedName>
</protein>
<sequence>MDIPEIRNLVISNLSSTTNSRTNILSCSCVSKAWLQTCLPYLWHEFDLRKFNKHQLRLRHQGIINNAHLIRHLSLEHMQFYEVHPHLQNCVLPYCRALQRIEITEAWNSVYDSGVARDRSEKDRLRLREWADIAALVQQNPQLQEFRIENSNVWTPPVAFWKALAEDIPALRSLQILRATIGQGGISSAGSNISHSVGGNTSNSSAAGSSNSNDGSEPGEDMVLDLFLAICDRVEELHLDAVLFTRVKTERWINGPTFSHLKKLTYFGRSTMQFELFYKALDAPGLRELTWGSSYRAMVQPAIIALILTPEIVKRRLALEVLDLQEVMPFEDRELQLILMSLSRPLLALQVKDSGFGTQALKELLQPRPSWTQWGAGSGFAGELMACHGSTIHTLNLQGCITVTSKMVQKLLQGCPQLEVFAAWEIKAVDILSAQIDRRRYDHAWMRPAWACRKLRQLEVFISVFTSLQEVWRLEAAQEYRAYPFATTTTLAAMTLPSLSAAAGGLEWSANGVGSPSMEDPPSPPSLIESERQLHSAVYRELAQLTGLEKLEIGKWRLATEYNQNPAEEQGLDLQLSSGLGALAGLTRLRELDFRNTPQYLGEQDVIWMAEHFCGMSESDGVRLRGRFVGRHIQRHRELEVLFKNVQQRGMPSVAERS</sequence>
<feature type="compositionally biased region" description="Low complexity" evidence="1">
    <location>
        <begin position="196"/>
        <end position="216"/>
    </location>
</feature>
<evidence type="ECO:0008006" key="4">
    <source>
        <dbReference type="Google" id="ProtNLM"/>
    </source>
</evidence>
<dbReference type="PANTHER" id="PTHR16134">
    <property type="entry name" value="F-BOX/TPR REPEAT PROTEIN POF3"/>
    <property type="match status" value="1"/>
</dbReference>
<dbReference type="EMBL" id="JAAAXW010000118">
    <property type="protein sequence ID" value="KAF9543242.1"/>
    <property type="molecule type" value="Genomic_DNA"/>
</dbReference>
<evidence type="ECO:0000313" key="2">
    <source>
        <dbReference type="EMBL" id="KAF9543242.1"/>
    </source>
</evidence>
<evidence type="ECO:0000313" key="3">
    <source>
        <dbReference type="Proteomes" id="UP000723463"/>
    </source>
</evidence>
<dbReference type="PANTHER" id="PTHR16134:SF119">
    <property type="entry name" value="AT02038P-RELATED"/>
    <property type="match status" value="1"/>
</dbReference>